<feature type="domain" description="Ig-like" evidence="1">
    <location>
        <begin position="35"/>
        <end position="113"/>
    </location>
</feature>
<dbReference type="AlphaFoldDB" id="A0A0M5IX34"/>
<gene>
    <name evidence="2" type="ORF">Dbus_chr2Rg97</name>
</gene>
<dbReference type="InterPro" id="IPR036179">
    <property type="entry name" value="Ig-like_dom_sf"/>
</dbReference>
<organism evidence="2 3">
    <name type="scientific">Drosophila busckii</name>
    <name type="common">Fruit fly</name>
    <dbReference type="NCBI Taxonomy" id="30019"/>
    <lineage>
        <taxon>Eukaryota</taxon>
        <taxon>Metazoa</taxon>
        <taxon>Ecdysozoa</taxon>
        <taxon>Arthropoda</taxon>
        <taxon>Hexapoda</taxon>
        <taxon>Insecta</taxon>
        <taxon>Pterygota</taxon>
        <taxon>Neoptera</taxon>
        <taxon>Endopterygota</taxon>
        <taxon>Diptera</taxon>
        <taxon>Brachycera</taxon>
        <taxon>Muscomorpha</taxon>
        <taxon>Ephydroidea</taxon>
        <taxon>Drosophilidae</taxon>
        <taxon>Drosophila</taxon>
    </lineage>
</organism>
<name>A0A0M5IX34_DROBS</name>
<dbReference type="Proteomes" id="UP000494163">
    <property type="component" value="Chromosome 2R"/>
</dbReference>
<dbReference type="STRING" id="30019.A0A0M5IX34"/>
<feature type="non-terminal residue" evidence="2">
    <location>
        <position position="169"/>
    </location>
</feature>
<evidence type="ECO:0000259" key="1">
    <source>
        <dbReference type="PROSITE" id="PS50835"/>
    </source>
</evidence>
<keyword evidence="3" id="KW-1185">Reference proteome</keyword>
<accession>A0A0M5IX34</accession>
<reference evidence="2 3" key="1">
    <citation type="submission" date="2015-08" db="EMBL/GenBank/DDBJ databases">
        <title>Ancestral chromatin configuration constrains chromatin evolution on differentiating sex chromosomes in Drosophila.</title>
        <authorList>
            <person name="Zhou Q."/>
            <person name="Bachtrog D."/>
        </authorList>
    </citation>
    <scope>NUCLEOTIDE SEQUENCE [LARGE SCALE GENOMIC DNA]</scope>
    <source>
        <tissue evidence="2">Whole larvae</tissue>
    </source>
</reference>
<dbReference type="SUPFAM" id="SSF48726">
    <property type="entry name" value="Immunoglobulin"/>
    <property type="match status" value="1"/>
</dbReference>
<feature type="non-terminal residue" evidence="2">
    <location>
        <position position="1"/>
    </location>
</feature>
<dbReference type="EMBL" id="CP012524">
    <property type="protein sequence ID" value="ALC40518.1"/>
    <property type="molecule type" value="Genomic_DNA"/>
</dbReference>
<evidence type="ECO:0000313" key="3">
    <source>
        <dbReference type="Proteomes" id="UP000494163"/>
    </source>
</evidence>
<protein>
    <submittedName>
        <fullName evidence="2">CG6044</fullName>
    </submittedName>
</protein>
<dbReference type="PROSITE" id="PS50835">
    <property type="entry name" value="IG_LIKE"/>
    <property type="match status" value="1"/>
</dbReference>
<proteinExistence type="predicted"/>
<sequence length="169" mass="18240">PAVTTVADDYDYGADETASPSNLTMPTRSPTAKKPYFEQANITKYVDSKDGTVKLDCPVKNAPTTLVILWYREDQMISTGNVTVGSNYSLGKDTSLLAPLQLAVNHNFSCTVQPGDVKRYIMVKLGPPPTSSRSTTTSTTPASVEGSAAMNYFISSFTLLSSLICTFVY</sequence>
<dbReference type="OMA" id="NYNAQHH"/>
<dbReference type="InterPro" id="IPR007110">
    <property type="entry name" value="Ig-like_dom"/>
</dbReference>
<evidence type="ECO:0000313" key="2">
    <source>
        <dbReference type="EMBL" id="ALC40518.1"/>
    </source>
</evidence>
<dbReference type="OrthoDB" id="8002045at2759"/>